<sequence>VKIQNGNTWLLKDVRYVPKLRQNLISIGQLGSDACTVIFTVDSWKVTKGALVVVR</sequence>
<keyword evidence="3" id="KW-1185">Reference proteome</keyword>
<organism evidence="2 3">
    <name type="scientific">Taxus chinensis</name>
    <name type="common">Chinese yew</name>
    <name type="synonym">Taxus wallichiana var. chinensis</name>
    <dbReference type="NCBI Taxonomy" id="29808"/>
    <lineage>
        <taxon>Eukaryota</taxon>
        <taxon>Viridiplantae</taxon>
        <taxon>Streptophyta</taxon>
        <taxon>Embryophyta</taxon>
        <taxon>Tracheophyta</taxon>
        <taxon>Spermatophyta</taxon>
        <taxon>Pinopsida</taxon>
        <taxon>Pinidae</taxon>
        <taxon>Conifers II</taxon>
        <taxon>Cupressales</taxon>
        <taxon>Taxaceae</taxon>
        <taxon>Taxus</taxon>
    </lineage>
</organism>
<protein>
    <recommendedName>
        <fullName evidence="1">Retrovirus-related Pol polyprotein from transposon TNT 1-94-like beta-barrel domain-containing protein</fullName>
    </recommendedName>
</protein>
<feature type="non-terminal residue" evidence="2">
    <location>
        <position position="55"/>
    </location>
</feature>
<dbReference type="EMBL" id="JAHRHJ020003813">
    <property type="protein sequence ID" value="KAH9291101.1"/>
    <property type="molecule type" value="Genomic_DNA"/>
</dbReference>
<evidence type="ECO:0000313" key="2">
    <source>
        <dbReference type="EMBL" id="KAH9291101.1"/>
    </source>
</evidence>
<dbReference type="AlphaFoldDB" id="A0AA38F6Z0"/>
<accession>A0AA38F6Z0</accession>
<evidence type="ECO:0000259" key="1">
    <source>
        <dbReference type="Pfam" id="PF22936"/>
    </source>
</evidence>
<proteinExistence type="predicted"/>
<reference evidence="2 3" key="1">
    <citation type="journal article" date="2021" name="Nat. Plants">
        <title>The Taxus genome provides insights into paclitaxel biosynthesis.</title>
        <authorList>
            <person name="Xiong X."/>
            <person name="Gou J."/>
            <person name="Liao Q."/>
            <person name="Li Y."/>
            <person name="Zhou Q."/>
            <person name="Bi G."/>
            <person name="Li C."/>
            <person name="Du R."/>
            <person name="Wang X."/>
            <person name="Sun T."/>
            <person name="Guo L."/>
            <person name="Liang H."/>
            <person name="Lu P."/>
            <person name="Wu Y."/>
            <person name="Zhang Z."/>
            <person name="Ro D.K."/>
            <person name="Shang Y."/>
            <person name="Huang S."/>
            <person name="Yan J."/>
        </authorList>
    </citation>
    <scope>NUCLEOTIDE SEQUENCE [LARGE SCALE GENOMIC DNA]</scope>
    <source>
        <strain evidence="2">Ta-2019</strain>
    </source>
</reference>
<dbReference type="Pfam" id="PF22936">
    <property type="entry name" value="Pol_BBD"/>
    <property type="match status" value="1"/>
</dbReference>
<evidence type="ECO:0000313" key="3">
    <source>
        <dbReference type="Proteomes" id="UP000824469"/>
    </source>
</evidence>
<gene>
    <name evidence="2" type="ORF">KI387_044672</name>
</gene>
<dbReference type="InterPro" id="IPR054722">
    <property type="entry name" value="PolX-like_BBD"/>
</dbReference>
<comment type="caution">
    <text evidence="2">The sequence shown here is derived from an EMBL/GenBank/DDBJ whole genome shotgun (WGS) entry which is preliminary data.</text>
</comment>
<dbReference type="Proteomes" id="UP000824469">
    <property type="component" value="Unassembled WGS sequence"/>
</dbReference>
<name>A0AA38F6Z0_TAXCH</name>
<feature type="domain" description="Retrovirus-related Pol polyprotein from transposon TNT 1-94-like beta-barrel" evidence="1">
    <location>
        <begin position="1"/>
        <end position="32"/>
    </location>
</feature>
<feature type="non-terminal residue" evidence="2">
    <location>
        <position position="1"/>
    </location>
</feature>